<dbReference type="Pfam" id="PF12801">
    <property type="entry name" value="Fer4_5"/>
    <property type="match status" value="2"/>
</dbReference>
<dbReference type="RefSeq" id="WP_074918745.1">
    <property type="nucleotide sequence ID" value="NZ_CP154622.1"/>
</dbReference>
<sequence>MNKNKKKKTFKDYMWIISVTYLTLGFFNILFGWLGVLCFLIPLIISLTGHGKTYCNTYCGRGQMLDLMGNKLKLSKNRDIPKFLRSKWFRYGFLTFFMAMFVVMLFNTYLVFNGTNNLKEVVKLIWTFKVPWAWTNTSMVTPWVAQFAFGFYSMMLTSTILGIVTMLLYKPKSWCVYCPMGTMTQLISKAKYTNKSNTSCNSCSSCSSKVS</sequence>
<evidence type="ECO:0000256" key="3">
    <source>
        <dbReference type="ARBA" id="ARBA00022723"/>
    </source>
</evidence>
<keyword evidence="10" id="KW-1185">Reference proteome</keyword>
<evidence type="ECO:0000259" key="8">
    <source>
        <dbReference type="Pfam" id="PF12801"/>
    </source>
</evidence>
<feature type="transmembrane region" description="Helical" evidence="7">
    <location>
        <begin position="88"/>
        <end position="112"/>
    </location>
</feature>
<evidence type="ECO:0000256" key="4">
    <source>
        <dbReference type="ARBA" id="ARBA00022982"/>
    </source>
</evidence>
<keyword evidence="5" id="KW-0408">Iron</keyword>
<gene>
    <name evidence="9" type="ORF">TPELB_10690</name>
</gene>
<name>A0ABZ3FBP0_9FIRM</name>
<feature type="transmembrane region" description="Helical" evidence="7">
    <location>
        <begin position="151"/>
        <end position="169"/>
    </location>
</feature>
<evidence type="ECO:0000256" key="1">
    <source>
        <dbReference type="ARBA" id="ARBA00022448"/>
    </source>
</evidence>
<evidence type="ECO:0000256" key="2">
    <source>
        <dbReference type="ARBA" id="ARBA00022485"/>
    </source>
</evidence>
<feature type="domain" description="4Fe-4S ferredoxin-type" evidence="8">
    <location>
        <begin position="31"/>
        <end position="73"/>
    </location>
</feature>
<keyword evidence="1" id="KW-0813">Transport</keyword>
<dbReference type="Proteomes" id="UP001477947">
    <property type="component" value="Chromosome"/>
</dbReference>
<evidence type="ECO:0000313" key="9">
    <source>
        <dbReference type="EMBL" id="XAM40759.1"/>
    </source>
</evidence>
<keyword evidence="7" id="KW-0472">Membrane</keyword>
<keyword evidence="7" id="KW-1133">Transmembrane helix</keyword>
<keyword evidence="2" id="KW-0004">4Fe-4S</keyword>
<dbReference type="InterPro" id="IPR017896">
    <property type="entry name" value="4Fe4S_Fe-S-bd"/>
</dbReference>
<evidence type="ECO:0000256" key="7">
    <source>
        <dbReference type="SAM" id="Phobius"/>
    </source>
</evidence>
<dbReference type="PANTHER" id="PTHR30176">
    <property type="entry name" value="FERREDOXIN-TYPE PROTEIN NAPH"/>
    <property type="match status" value="1"/>
</dbReference>
<dbReference type="PANTHER" id="PTHR30176:SF3">
    <property type="entry name" value="FERREDOXIN-TYPE PROTEIN NAPH"/>
    <property type="match status" value="1"/>
</dbReference>
<protein>
    <recommendedName>
        <fullName evidence="8">4Fe-4S ferredoxin-type domain-containing protein</fullName>
    </recommendedName>
</protein>
<dbReference type="InterPro" id="IPR051684">
    <property type="entry name" value="Electron_Trans/Redox"/>
</dbReference>
<keyword evidence="4" id="KW-0249">Electron transport</keyword>
<evidence type="ECO:0000256" key="6">
    <source>
        <dbReference type="ARBA" id="ARBA00023014"/>
    </source>
</evidence>
<feature type="transmembrane region" description="Helical" evidence="7">
    <location>
        <begin position="21"/>
        <end position="45"/>
    </location>
</feature>
<organism evidence="9 10">
    <name type="scientific">Terrisporobacter petrolearius</name>
    <dbReference type="NCBI Taxonomy" id="1460447"/>
    <lineage>
        <taxon>Bacteria</taxon>
        <taxon>Bacillati</taxon>
        <taxon>Bacillota</taxon>
        <taxon>Clostridia</taxon>
        <taxon>Peptostreptococcales</taxon>
        <taxon>Peptostreptococcaceae</taxon>
        <taxon>Terrisporobacter</taxon>
    </lineage>
</organism>
<feature type="domain" description="4Fe-4S ferredoxin-type" evidence="8">
    <location>
        <begin position="155"/>
        <end position="189"/>
    </location>
</feature>
<keyword evidence="7" id="KW-0812">Transmembrane</keyword>
<keyword evidence="3" id="KW-0479">Metal-binding</keyword>
<evidence type="ECO:0000256" key="5">
    <source>
        <dbReference type="ARBA" id="ARBA00023004"/>
    </source>
</evidence>
<keyword evidence="6" id="KW-0411">Iron-sulfur</keyword>
<dbReference type="EMBL" id="CP154622">
    <property type="protein sequence ID" value="XAM40759.1"/>
    <property type="molecule type" value="Genomic_DNA"/>
</dbReference>
<proteinExistence type="predicted"/>
<reference evidence="9 10" key="1">
    <citation type="submission" date="2024-04" db="EMBL/GenBank/DDBJ databases">
        <title>Isolation and characterization of novel acetogenic strains of the genera Terrisporobacter and Acetoanaerobium.</title>
        <authorList>
            <person name="Boeer T."/>
            <person name="Schueler M.A."/>
            <person name="Lueschen A."/>
            <person name="Eysell L."/>
            <person name="Droege J."/>
            <person name="Heinemann M."/>
            <person name="Engelhardt L."/>
            <person name="Basen M."/>
            <person name="Daniel R."/>
        </authorList>
    </citation>
    <scope>NUCLEOTIDE SEQUENCE [LARGE SCALE GENOMIC DNA]</scope>
    <source>
        <strain evidence="9 10">ELB</strain>
    </source>
</reference>
<evidence type="ECO:0000313" key="10">
    <source>
        <dbReference type="Proteomes" id="UP001477947"/>
    </source>
</evidence>
<accession>A0ABZ3FBP0</accession>